<dbReference type="Proteomes" id="UP001497623">
    <property type="component" value="Unassembled WGS sequence"/>
</dbReference>
<feature type="compositionally biased region" description="Basic and acidic residues" evidence="1">
    <location>
        <begin position="259"/>
        <end position="274"/>
    </location>
</feature>
<feature type="compositionally biased region" description="Basic and acidic residues" evidence="1">
    <location>
        <begin position="282"/>
        <end position="291"/>
    </location>
</feature>
<proteinExistence type="predicted"/>
<sequence length="310" mass="35776">MQTHYLQKIFLVCILLPEKNAMKSFQDKLPFDIDGCEEAKQHRTQLGKEIDSLFSQLEERNTKKQQLAVTRAKREAFDCYHKNMNNDLGSSDPITVGSLEEINHSAKIKAMSLFQERILHEAGSSEKTIQARVEFYNTYGEPAEQDLETRFSQYEDDNNLKIKLSISRAKREATQQYNREINSILSKPGDVDLQELKDLHESALSSAIGNFQGKIVADYDAVDGPGYTSKTTYETELENNINESFTELISLEELKKAQKERKAAEDSANRRNMEVMKQMKKNKQEEKEREERIRENILRLIADKENLEAL</sequence>
<keyword evidence="3" id="KW-1185">Reference proteome</keyword>
<evidence type="ECO:0000313" key="3">
    <source>
        <dbReference type="Proteomes" id="UP001497623"/>
    </source>
</evidence>
<dbReference type="GO" id="GO:0003924">
    <property type="term" value="F:GTPase activity"/>
    <property type="evidence" value="ECO:0007669"/>
    <property type="project" value="InterPro"/>
</dbReference>
<evidence type="ECO:0000313" key="2">
    <source>
        <dbReference type="EMBL" id="CAL4087922.1"/>
    </source>
</evidence>
<accession>A0AAV2QM42</accession>
<gene>
    <name evidence="2" type="ORF">MNOR_LOCUS13353</name>
</gene>
<feature type="non-terminal residue" evidence="2">
    <location>
        <position position="310"/>
    </location>
</feature>
<dbReference type="AlphaFoldDB" id="A0AAV2QM42"/>
<reference evidence="2 3" key="1">
    <citation type="submission" date="2024-05" db="EMBL/GenBank/DDBJ databases">
        <authorList>
            <person name="Wallberg A."/>
        </authorList>
    </citation>
    <scope>NUCLEOTIDE SEQUENCE [LARGE SCALE GENOMIC DNA]</scope>
</reference>
<dbReference type="InterPro" id="IPR036543">
    <property type="entry name" value="Guanylate-bd_C_sf"/>
</dbReference>
<dbReference type="GO" id="GO:0005525">
    <property type="term" value="F:GTP binding"/>
    <property type="evidence" value="ECO:0007669"/>
    <property type="project" value="InterPro"/>
</dbReference>
<dbReference type="SUPFAM" id="SSF48340">
    <property type="entry name" value="Interferon-induced guanylate-binding protein 1 (GBP1), C-terminal domain"/>
    <property type="match status" value="1"/>
</dbReference>
<protein>
    <submittedName>
        <fullName evidence="2">Uncharacterized protein</fullName>
    </submittedName>
</protein>
<name>A0AAV2QM42_MEGNR</name>
<evidence type="ECO:0000256" key="1">
    <source>
        <dbReference type="SAM" id="MobiDB-lite"/>
    </source>
</evidence>
<feature type="region of interest" description="Disordered" evidence="1">
    <location>
        <begin position="259"/>
        <end position="291"/>
    </location>
</feature>
<dbReference type="EMBL" id="CAXKWB010007605">
    <property type="protein sequence ID" value="CAL4087922.1"/>
    <property type="molecule type" value="Genomic_DNA"/>
</dbReference>
<comment type="caution">
    <text evidence="2">The sequence shown here is derived from an EMBL/GenBank/DDBJ whole genome shotgun (WGS) entry which is preliminary data.</text>
</comment>
<organism evidence="2 3">
    <name type="scientific">Meganyctiphanes norvegica</name>
    <name type="common">Northern krill</name>
    <name type="synonym">Thysanopoda norvegica</name>
    <dbReference type="NCBI Taxonomy" id="48144"/>
    <lineage>
        <taxon>Eukaryota</taxon>
        <taxon>Metazoa</taxon>
        <taxon>Ecdysozoa</taxon>
        <taxon>Arthropoda</taxon>
        <taxon>Crustacea</taxon>
        <taxon>Multicrustacea</taxon>
        <taxon>Malacostraca</taxon>
        <taxon>Eumalacostraca</taxon>
        <taxon>Eucarida</taxon>
        <taxon>Euphausiacea</taxon>
        <taxon>Euphausiidae</taxon>
        <taxon>Meganyctiphanes</taxon>
    </lineage>
</organism>